<dbReference type="OrthoDB" id="9810952at2"/>
<dbReference type="PANTHER" id="PTHR32024:SF1">
    <property type="entry name" value="KTR SYSTEM POTASSIUM UPTAKE PROTEIN B"/>
    <property type="match status" value="1"/>
</dbReference>
<dbReference type="InterPro" id="IPR003445">
    <property type="entry name" value="Cat_transpt"/>
</dbReference>
<feature type="transmembrane region" description="Helical" evidence="10">
    <location>
        <begin position="192"/>
        <end position="215"/>
    </location>
</feature>
<reference evidence="11 12" key="1">
    <citation type="submission" date="2017-12" db="EMBL/GenBank/DDBJ databases">
        <title>Taxonomic description and draft genome of Pradoshia cofamensis Gen. nov., sp. nov., a thermotolerant bacillale isolated from anterior gut of earthworm Eisenia fetida.</title>
        <authorList>
            <person name="Saha T."/>
            <person name="Chakraborty R."/>
        </authorList>
    </citation>
    <scope>NUCLEOTIDE SEQUENCE [LARGE SCALE GENOMIC DNA]</scope>
    <source>
        <strain evidence="11 12">EAG3</strain>
    </source>
</reference>
<feature type="transmembrane region" description="Helical" evidence="10">
    <location>
        <begin position="402"/>
        <end position="427"/>
    </location>
</feature>
<gene>
    <name evidence="11" type="ORF">CYL18_02610</name>
</gene>
<keyword evidence="6" id="KW-0630">Potassium</keyword>
<feature type="transmembrane region" description="Helical" evidence="10">
    <location>
        <begin position="293"/>
        <end position="326"/>
    </location>
</feature>
<dbReference type="InterPro" id="IPR004772">
    <property type="entry name" value="TrkH"/>
</dbReference>
<evidence type="ECO:0000256" key="8">
    <source>
        <dbReference type="ARBA" id="ARBA00023065"/>
    </source>
</evidence>
<evidence type="ECO:0000256" key="10">
    <source>
        <dbReference type="SAM" id="Phobius"/>
    </source>
</evidence>
<dbReference type="Pfam" id="PF02386">
    <property type="entry name" value="TrkH"/>
    <property type="match status" value="1"/>
</dbReference>
<dbReference type="PANTHER" id="PTHR32024">
    <property type="entry name" value="TRK SYSTEM POTASSIUM UPTAKE PROTEIN TRKG-RELATED"/>
    <property type="match status" value="1"/>
</dbReference>
<dbReference type="GO" id="GO:0005886">
    <property type="term" value="C:plasma membrane"/>
    <property type="evidence" value="ECO:0007669"/>
    <property type="project" value="UniProtKB-SubCell"/>
</dbReference>
<keyword evidence="9 10" id="KW-0472">Membrane</keyword>
<protein>
    <submittedName>
        <fullName evidence="11">Ktr system potassium transporter B</fullName>
    </submittedName>
</protein>
<organism evidence="11 12">
    <name type="scientific">Pradoshia eiseniae</name>
    <dbReference type="NCBI Taxonomy" id="2064768"/>
    <lineage>
        <taxon>Bacteria</taxon>
        <taxon>Bacillati</taxon>
        <taxon>Bacillota</taxon>
        <taxon>Bacilli</taxon>
        <taxon>Bacillales</taxon>
        <taxon>Bacillaceae</taxon>
        <taxon>Pradoshia</taxon>
    </lineage>
</organism>
<evidence type="ECO:0000313" key="11">
    <source>
        <dbReference type="EMBL" id="PQD96799.1"/>
    </source>
</evidence>
<keyword evidence="5 10" id="KW-0812">Transmembrane</keyword>
<dbReference type="GO" id="GO:0015379">
    <property type="term" value="F:potassium:chloride symporter activity"/>
    <property type="evidence" value="ECO:0007669"/>
    <property type="project" value="InterPro"/>
</dbReference>
<keyword evidence="12" id="KW-1185">Reference proteome</keyword>
<feature type="transmembrane region" description="Helical" evidence="10">
    <location>
        <begin position="227"/>
        <end position="248"/>
    </location>
</feature>
<comment type="subcellular location">
    <subcellularLocation>
        <location evidence="1">Cell membrane</location>
        <topology evidence="1">Multi-pass membrane protein</topology>
    </subcellularLocation>
</comment>
<evidence type="ECO:0000256" key="2">
    <source>
        <dbReference type="ARBA" id="ARBA00022448"/>
    </source>
</evidence>
<evidence type="ECO:0000256" key="7">
    <source>
        <dbReference type="ARBA" id="ARBA00022989"/>
    </source>
</evidence>
<evidence type="ECO:0000256" key="5">
    <source>
        <dbReference type="ARBA" id="ARBA00022692"/>
    </source>
</evidence>
<keyword evidence="3" id="KW-1003">Cell membrane</keyword>
<evidence type="ECO:0000313" key="12">
    <source>
        <dbReference type="Proteomes" id="UP000239663"/>
    </source>
</evidence>
<keyword evidence="4" id="KW-0633">Potassium transport</keyword>
<feature type="transmembrane region" description="Helical" evidence="10">
    <location>
        <begin position="77"/>
        <end position="102"/>
    </location>
</feature>
<dbReference type="EMBL" id="PKOZ01000001">
    <property type="protein sequence ID" value="PQD96799.1"/>
    <property type="molecule type" value="Genomic_DNA"/>
</dbReference>
<keyword evidence="8" id="KW-0406">Ion transport</keyword>
<dbReference type="AlphaFoldDB" id="A0A2S7N448"/>
<evidence type="ECO:0000256" key="3">
    <source>
        <dbReference type="ARBA" id="ARBA00022475"/>
    </source>
</evidence>
<name>A0A2S7N448_9BACI</name>
<evidence type="ECO:0000256" key="6">
    <source>
        <dbReference type="ARBA" id="ARBA00022958"/>
    </source>
</evidence>
<comment type="caution">
    <text evidence="11">The sequence shown here is derived from an EMBL/GenBank/DDBJ whole genome shotgun (WGS) entry which is preliminary data.</text>
</comment>
<sequence length="444" mass="48497">MRMKQRKRKMINLTPPQVLALGFALVILLGTLLLKMPISTKAEITWMEAFFTAASATTVTGLSVIDIGTTLSVFGECVMIVMIQIGGLGLMTFAIFTLILLGKRIGLKERLLMQESFNQTSIGGVIRLVKILFIFTLAVELAGTAILSLKWIPEYGAVRGLFYSLFHSVSAFNNAGFALFSDNLIGFSHDGLINLVISFLIITGGLGFTVFVDLSNKRNFKNLKLHSKIMLIGTLVLNVTAILLLFLLEYSNEATIGSLPLGEKLWVSYFQGIAPRTAGFNTVDIADMTNGSLLLIMLLMFIGAGSASTGSGIKVTTFVVIVWSVLGYIRGQKNPAMFERNIHQTVVIKSLAVTMIGLFFVFLTAFLLTITEEAPMSVILFESFSAFGTVGLSMGFTPDLSLVGRILIIILMFIGRIGPLTLAFSFARSKESKIRYPEEDIFIG</sequence>
<proteinExistence type="predicted"/>
<dbReference type="Proteomes" id="UP000239663">
    <property type="component" value="Unassembled WGS sequence"/>
</dbReference>
<dbReference type="NCBIfam" id="TIGR00933">
    <property type="entry name" value="2a38"/>
    <property type="match status" value="1"/>
</dbReference>
<feature type="transmembrane region" description="Helical" evidence="10">
    <location>
        <begin position="346"/>
        <end position="370"/>
    </location>
</feature>
<keyword evidence="7 10" id="KW-1133">Transmembrane helix</keyword>
<accession>A0A2S7N448</accession>
<keyword evidence="2" id="KW-0813">Transport</keyword>
<evidence type="ECO:0000256" key="9">
    <source>
        <dbReference type="ARBA" id="ARBA00023136"/>
    </source>
</evidence>
<evidence type="ECO:0000256" key="1">
    <source>
        <dbReference type="ARBA" id="ARBA00004651"/>
    </source>
</evidence>
<evidence type="ECO:0000256" key="4">
    <source>
        <dbReference type="ARBA" id="ARBA00022538"/>
    </source>
</evidence>
<feature type="transmembrane region" description="Helical" evidence="10">
    <location>
        <begin position="122"/>
        <end position="149"/>
    </location>
</feature>